<dbReference type="InterPro" id="IPR011607">
    <property type="entry name" value="MGS-like_dom"/>
</dbReference>
<dbReference type="PANTHER" id="PTHR11692:SF0">
    <property type="entry name" value="BIFUNCTIONAL PURINE BIOSYNTHESIS PROTEIN ATIC"/>
    <property type="match status" value="1"/>
</dbReference>
<dbReference type="Gene3D" id="3.40.50.1380">
    <property type="entry name" value="Methylglyoxal synthase-like domain"/>
    <property type="match status" value="1"/>
</dbReference>
<dbReference type="EC" id="3.5.4.10" evidence="8"/>
<proteinExistence type="inferred from homology"/>
<dbReference type="Pfam" id="PF02142">
    <property type="entry name" value="MGS"/>
    <property type="match status" value="1"/>
</dbReference>
<name>A0ABT6FFW2_9BACT</name>
<dbReference type="CDD" id="cd01421">
    <property type="entry name" value="IMPCH"/>
    <property type="match status" value="1"/>
</dbReference>
<dbReference type="SMART" id="SM00851">
    <property type="entry name" value="MGS"/>
    <property type="match status" value="1"/>
</dbReference>
<comment type="catalytic activity">
    <reaction evidence="8">
        <text>IMP + H2O = 5-formamido-1-(5-phospho-D-ribosyl)imidazole-4-carboxamide</text>
        <dbReference type="Rhea" id="RHEA:18445"/>
        <dbReference type="ChEBI" id="CHEBI:15377"/>
        <dbReference type="ChEBI" id="CHEBI:58053"/>
        <dbReference type="ChEBI" id="CHEBI:58467"/>
        <dbReference type="EC" id="3.5.4.10"/>
    </reaction>
</comment>
<dbReference type="NCBIfam" id="TIGR00355">
    <property type="entry name" value="purH"/>
    <property type="match status" value="1"/>
</dbReference>
<keyword evidence="7 8" id="KW-0511">Multifunctional enzyme</keyword>
<sequence>MAKPETQEGWATIRRAVLSVSDKRGLVELANALGDAGVELIASGGTRFAIAQTGLPVVEVAEYTGQPEMLDGRVKTLHPRIHGGILARRDVPEHMEALSEAGMEPIDLVVVNLYPFEQTIARPDCTFEHAVENIDIGGPSLIRGAAKNHDGVAVLTDPDQYEAFLAEFRESGGVTLATRKRLARQAFALTGSYDRAIAAYLEKQEHAGAAAASAGAAEPPPALDLRLPRKQTLRYGENPHQQAALYVDPTAVGPNLATARILHGKELSYNNLLDLDSALRLVKLFEGPAACILKHNNPCGAAIADDLATAFEAAYEGDPVSAFGGIVGVNRRVDRATAELMCKPGRFLEAILAPGFDADALELLTTKPTWKNSVRLVDLESPIGPATAAPSGWDLRRIEGGLLAQGWDEQQPDPTAGEVKTKRAPTPDELRDLDFAWKICAMVKSNAIVVVKGGRLLGVGAGQMSRLDSVRIAVEKGGAGARGGVLASDAFFPFRDGPDLAAAAGITAIIQPGGSKRDAVTVAACDEHDMAMIFTGRRHFRH</sequence>
<gene>
    <name evidence="8 10" type="primary">purH</name>
    <name evidence="10" type="ORF">PZE19_22090</name>
</gene>
<dbReference type="SUPFAM" id="SSF53927">
    <property type="entry name" value="Cytidine deaminase-like"/>
    <property type="match status" value="1"/>
</dbReference>
<dbReference type="Pfam" id="PF01808">
    <property type="entry name" value="AICARFT_IMPCHas"/>
    <property type="match status" value="1"/>
</dbReference>
<organism evidence="10 11">
    <name type="scientific">Paludisphaera mucosa</name>
    <dbReference type="NCBI Taxonomy" id="3030827"/>
    <lineage>
        <taxon>Bacteria</taxon>
        <taxon>Pseudomonadati</taxon>
        <taxon>Planctomycetota</taxon>
        <taxon>Planctomycetia</taxon>
        <taxon>Isosphaerales</taxon>
        <taxon>Isosphaeraceae</taxon>
        <taxon>Paludisphaera</taxon>
    </lineage>
</organism>
<dbReference type="NCBIfam" id="NF002049">
    <property type="entry name" value="PRK00881.1"/>
    <property type="match status" value="1"/>
</dbReference>
<dbReference type="PROSITE" id="PS51855">
    <property type="entry name" value="MGS"/>
    <property type="match status" value="1"/>
</dbReference>
<dbReference type="Gene3D" id="3.40.140.20">
    <property type="match status" value="2"/>
</dbReference>
<comment type="caution">
    <text evidence="10">The sequence shown here is derived from an EMBL/GenBank/DDBJ whole genome shotgun (WGS) entry which is preliminary data.</text>
</comment>
<dbReference type="EC" id="2.1.2.3" evidence="8"/>
<dbReference type="Proteomes" id="UP001216907">
    <property type="component" value="Unassembled WGS sequence"/>
</dbReference>
<dbReference type="SUPFAM" id="SSF52335">
    <property type="entry name" value="Methylglyoxal synthase-like"/>
    <property type="match status" value="1"/>
</dbReference>
<keyword evidence="4 8" id="KW-0808">Transferase</keyword>
<evidence type="ECO:0000256" key="6">
    <source>
        <dbReference type="ARBA" id="ARBA00022801"/>
    </source>
</evidence>
<evidence type="ECO:0000313" key="10">
    <source>
        <dbReference type="EMBL" id="MDG3006471.1"/>
    </source>
</evidence>
<keyword evidence="11" id="KW-1185">Reference proteome</keyword>
<comment type="domain">
    <text evidence="8">The IMP cyclohydrolase activity resides in the N-terminal region.</text>
</comment>
<evidence type="ECO:0000256" key="1">
    <source>
        <dbReference type="ARBA" id="ARBA00004844"/>
    </source>
</evidence>
<keyword evidence="5 8" id="KW-0658">Purine biosynthesis</keyword>
<comment type="similarity">
    <text evidence="3 8">Belongs to the PurH family.</text>
</comment>
<comment type="pathway">
    <text evidence="2 8">Purine metabolism; IMP biosynthesis via de novo pathway; 5-formamido-1-(5-phospho-D-ribosyl)imidazole-4-carboxamide from 5-amino-1-(5-phospho-D-ribosyl)imidazole-4-carboxamide (10-formyl THF route): step 1/1.</text>
</comment>
<dbReference type="SMART" id="SM00798">
    <property type="entry name" value="AICARFT_IMPCHas"/>
    <property type="match status" value="1"/>
</dbReference>
<dbReference type="PIRSF" id="PIRSF000414">
    <property type="entry name" value="AICARFT_IMPCHas"/>
    <property type="match status" value="1"/>
</dbReference>
<evidence type="ECO:0000256" key="5">
    <source>
        <dbReference type="ARBA" id="ARBA00022755"/>
    </source>
</evidence>
<dbReference type="RefSeq" id="WP_277862767.1">
    <property type="nucleotide sequence ID" value="NZ_JARRAG010000002.1"/>
</dbReference>
<dbReference type="GO" id="GO:0003937">
    <property type="term" value="F:IMP cyclohydrolase activity"/>
    <property type="evidence" value="ECO:0007669"/>
    <property type="project" value="UniProtKB-EC"/>
</dbReference>
<evidence type="ECO:0000256" key="2">
    <source>
        <dbReference type="ARBA" id="ARBA00004954"/>
    </source>
</evidence>
<dbReference type="InterPro" id="IPR016193">
    <property type="entry name" value="Cytidine_deaminase-like"/>
</dbReference>
<evidence type="ECO:0000313" key="11">
    <source>
        <dbReference type="Proteomes" id="UP001216907"/>
    </source>
</evidence>
<dbReference type="GO" id="GO:0004643">
    <property type="term" value="F:phosphoribosylaminoimidazolecarboxamide formyltransferase activity"/>
    <property type="evidence" value="ECO:0007669"/>
    <property type="project" value="UniProtKB-EC"/>
</dbReference>
<comment type="catalytic activity">
    <reaction evidence="8">
        <text>(6R)-10-formyltetrahydrofolate + 5-amino-1-(5-phospho-beta-D-ribosyl)imidazole-4-carboxamide = 5-formamido-1-(5-phospho-D-ribosyl)imidazole-4-carboxamide + (6S)-5,6,7,8-tetrahydrofolate</text>
        <dbReference type="Rhea" id="RHEA:22192"/>
        <dbReference type="ChEBI" id="CHEBI:57453"/>
        <dbReference type="ChEBI" id="CHEBI:58467"/>
        <dbReference type="ChEBI" id="CHEBI:58475"/>
        <dbReference type="ChEBI" id="CHEBI:195366"/>
        <dbReference type="EC" id="2.1.2.3"/>
    </reaction>
</comment>
<evidence type="ECO:0000256" key="4">
    <source>
        <dbReference type="ARBA" id="ARBA00022679"/>
    </source>
</evidence>
<evidence type="ECO:0000256" key="8">
    <source>
        <dbReference type="HAMAP-Rule" id="MF_00139"/>
    </source>
</evidence>
<comment type="pathway">
    <text evidence="1 8">Purine metabolism; IMP biosynthesis via de novo pathway; IMP from 5-formamido-1-(5-phospho-D-ribosyl)imidazole-4-carboxamide: step 1/1.</text>
</comment>
<reference evidence="10 11" key="1">
    <citation type="submission" date="2023-03" db="EMBL/GenBank/DDBJ databases">
        <title>Paludisphaera mucosa sp. nov. a novel planctomycete from northern fen.</title>
        <authorList>
            <person name="Ivanova A."/>
        </authorList>
    </citation>
    <scope>NUCLEOTIDE SEQUENCE [LARGE SCALE GENOMIC DNA]</scope>
    <source>
        <strain evidence="10 11">Pla2</strain>
    </source>
</reference>
<dbReference type="InterPro" id="IPR002695">
    <property type="entry name" value="PurH-like"/>
</dbReference>
<evidence type="ECO:0000256" key="3">
    <source>
        <dbReference type="ARBA" id="ARBA00007667"/>
    </source>
</evidence>
<dbReference type="EMBL" id="JARRAG010000002">
    <property type="protein sequence ID" value="MDG3006471.1"/>
    <property type="molecule type" value="Genomic_DNA"/>
</dbReference>
<accession>A0ABT6FFW2</accession>
<keyword evidence="6 8" id="KW-0378">Hydrolase</keyword>
<evidence type="ECO:0000256" key="7">
    <source>
        <dbReference type="ARBA" id="ARBA00023268"/>
    </source>
</evidence>
<dbReference type="HAMAP" id="MF_00139">
    <property type="entry name" value="PurH"/>
    <property type="match status" value="1"/>
</dbReference>
<dbReference type="InterPro" id="IPR036914">
    <property type="entry name" value="MGS-like_dom_sf"/>
</dbReference>
<dbReference type="InterPro" id="IPR024051">
    <property type="entry name" value="AICAR_Tfase_dup_dom_sf"/>
</dbReference>
<evidence type="ECO:0000259" key="9">
    <source>
        <dbReference type="PROSITE" id="PS51855"/>
    </source>
</evidence>
<feature type="domain" description="MGS-like" evidence="9">
    <location>
        <begin position="7"/>
        <end position="156"/>
    </location>
</feature>
<dbReference type="PANTHER" id="PTHR11692">
    <property type="entry name" value="BIFUNCTIONAL PURINE BIOSYNTHESIS PROTEIN PURH"/>
    <property type="match status" value="1"/>
</dbReference>
<protein>
    <recommendedName>
        <fullName evidence="8">Bifunctional purine biosynthesis protein PurH</fullName>
    </recommendedName>
    <domain>
        <recommendedName>
            <fullName evidence="8">Phosphoribosylaminoimidazolecarboxamide formyltransferase</fullName>
            <ecNumber evidence="8">2.1.2.3</ecNumber>
        </recommendedName>
        <alternativeName>
            <fullName evidence="8">AICAR transformylase</fullName>
        </alternativeName>
    </domain>
    <domain>
        <recommendedName>
            <fullName evidence="8">IMP cyclohydrolase</fullName>
            <ecNumber evidence="8">3.5.4.10</ecNumber>
        </recommendedName>
        <alternativeName>
            <fullName evidence="8">ATIC</fullName>
        </alternativeName>
        <alternativeName>
            <fullName evidence="8">IMP synthase</fullName>
        </alternativeName>
        <alternativeName>
            <fullName evidence="8">Inosinicase</fullName>
        </alternativeName>
    </domain>
</protein>